<dbReference type="AlphaFoldDB" id="A0A9Q3IR19"/>
<evidence type="ECO:0000256" key="1">
    <source>
        <dbReference type="SAM" id="MobiDB-lite"/>
    </source>
</evidence>
<feature type="region of interest" description="Disordered" evidence="1">
    <location>
        <begin position="23"/>
        <end position="74"/>
    </location>
</feature>
<sequence>MQLTNNMAAICFLLSLNNEKELSADKNKQKEPLKQTNQKDNTPSGQRQNNNKSKKKGFSNKKPSNSPQYFESDSNKRLENLEKLMNKLQSTLKISSVNVTDTPNSNDPLASESDSFMIYSCHSLAKPTQSNIIIYIDSGSGRTVVKDLSLLQNPVRVNKQINTFFTPVTVKYEGTLIFKGIHIHPVYYVPDRPVNLLSLSQLCHHGLKISTKSNMMLVKQHNKIAEIYLF</sequence>
<feature type="compositionally biased region" description="Polar residues" evidence="1">
    <location>
        <begin position="34"/>
        <end position="48"/>
    </location>
</feature>
<dbReference type="OrthoDB" id="2506384at2759"/>
<comment type="caution">
    <text evidence="2">The sequence shown here is derived from an EMBL/GenBank/DDBJ whole genome shotgun (WGS) entry which is preliminary data.</text>
</comment>
<proteinExistence type="predicted"/>
<organism evidence="2 3">
    <name type="scientific">Austropuccinia psidii MF-1</name>
    <dbReference type="NCBI Taxonomy" id="1389203"/>
    <lineage>
        <taxon>Eukaryota</taxon>
        <taxon>Fungi</taxon>
        <taxon>Dikarya</taxon>
        <taxon>Basidiomycota</taxon>
        <taxon>Pucciniomycotina</taxon>
        <taxon>Pucciniomycetes</taxon>
        <taxon>Pucciniales</taxon>
        <taxon>Sphaerophragmiaceae</taxon>
        <taxon>Austropuccinia</taxon>
    </lineage>
</organism>
<evidence type="ECO:0000313" key="3">
    <source>
        <dbReference type="Proteomes" id="UP000765509"/>
    </source>
</evidence>
<feature type="compositionally biased region" description="Basic and acidic residues" evidence="1">
    <location>
        <begin position="23"/>
        <end position="33"/>
    </location>
</feature>
<dbReference type="EMBL" id="AVOT02053673">
    <property type="protein sequence ID" value="MBW0548458.1"/>
    <property type="molecule type" value="Genomic_DNA"/>
</dbReference>
<keyword evidence="3" id="KW-1185">Reference proteome</keyword>
<gene>
    <name evidence="2" type="ORF">O181_088173</name>
</gene>
<name>A0A9Q3IR19_9BASI</name>
<dbReference type="Proteomes" id="UP000765509">
    <property type="component" value="Unassembled WGS sequence"/>
</dbReference>
<evidence type="ECO:0000313" key="2">
    <source>
        <dbReference type="EMBL" id="MBW0548458.1"/>
    </source>
</evidence>
<reference evidence="2" key="1">
    <citation type="submission" date="2021-03" db="EMBL/GenBank/DDBJ databases">
        <title>Draft genome sequence of rust myrtle Austropuccinia psidii MF-1, a brazilian biotype.</title>
        <authorList>
            <person name="Quecine M.C."/>
            <person name="Pachon D.M.R."/>
            <person name="Bonatelli M.L."/>
            <person name="Correr F.H."/>
            <person name="Franceschini L.M."/>
            <person name="Leite T.F."/>
            <person name="Margarido G.R.A."/>
            <person name="Almeida C.A."/>
            <person name="Ferrarezi J.A."/>
            <person name="Labate C.A."/>
        </authorList>
    </citation>
    <scope>NUCLEOTIDE SEQUENCE</scope>
    <source>
        <strain evidence="2">MF-1</strain>
    </source>
</reference>
<accession>A0A9Q3IR19</accession>
<protein>
    <submittedName>
        <fullName evidence="2">Uncharacterized protein</fullName>
    </submittedName>
</protein>